<sequence length="113" mass="12796">MKAPKDAKARKEAQRKRDKVLGIERVECRLSIREREQLKTLCAVRAGASDPYSADEYLSTLIRRDWEAWQTQEAELKQQTCQHCDCALPKGCGGAFKGQAECWHTTDAKTLAL</sequence>
<organism evidence="1 2">
    <name type="scientific">Aeromonas veronii</name>
    <dbReference type="NCBI Taxonomy" id="654"/>
    <lineage>
        <taxon>Bacteria</taxon>
        <taxon>Pseudomonadati</taxon>
        <taxon>Pseudomonadota</taxon>
        <taxon>Gammaproteobacteria</taxon>
        <taxon>Aeromonadales</taxon>
        <taxon>Aeromonadaceae</taxon>
        <taxon>Aeromonas</taxon>
    </lineage>
</organism>
<accession>A0AAW5MH40</accession>
<protein>
    <recommendedName>
        <fullName evidence="3">Phage protein</fullName>
    </recommendedName>
</protein>
<gene>
    <name evidence="1" type="ORF">NS965_20765</name>
</gene>
<reference evidence="1" key="1">
    <citation type="submission" date="2022-08" db="EMBL/GenBank/DDBJ databases">
        <title>A global survey of hypervirulent Aeromonas hydrophila identified this emerging pathogen in farmed fish in the lower Mekong River basin.</title>
        <authorList>
            <person name="Xu T."/>
            <person name="Rasmussen-Ivey C.R."/>
            <person name="Moen F.S."/>
            <person name="Fernandez Bravo A."/>
            <person name="Lamy B."/>
            <person name="Beaz-Hidalgo R."/>
            <person name="Khan C.D."/>
            <person name="Castro Escarpulli G."/>
            <person name="Yasin I.S.M."/>
            <person name="Figueras M.J."/>
            <person name="Azzam Sayuti M."/>
            <person name="Karim M.M."/>
            <person name="Alam K.M."/>
            <person name="Le T.T.T."/>
            <person name="Thao N.H.P."/>
            <person name="Addo S."/>
            <person name="Duodu S."/>
            <person name="Ali S."/>
            <person name="Mey S."/>
            <person name="Somony T."/>
            <person name="Liles M.R."/>
        </authorList>
    </citation>
    <scope>NUCLEOTIDE SEQUENCE</scope>
    <source>
        <strain evidence="1">0.14</strain>
    </source>
</reference>
<dbReference type="Proteomes" id="UP001204061">
    <property type="component" value="Unassembled WGS sequence"/>
</dbReference>
<name>A0AAW5MH40_AERVE</name>
<evidence type="ECO:0008006" key="3">
    <source>
        <dbReference type="Google" id="ProtNLM"/>
    </source>
</evidence>
<evidence type="ECO:0000313" key="1">
    <source>
        <dbReference type="EMBL" id="MCR4450820.1"/>
    </source>
</evidence>
<comment type="caution">
    <text evidence="1">The sequence shown here is derived from an EMBL/GenBank/DDBJ whole genome shotgun (WGS) entry which is preliminary data.</text>
</comment>
<dbReference type="EMBL" id="JANLFC010000082">
    <property type="protein sequence ID" value="MCR4450820.1"/>
    <property type="molecule type" value="Genomic_DNA"/>
</dbReference>
<proteinExistence type="predicted"/>
<evidence type="ECO:0000313" key="2">
    <source>
        <dbReference type="Proteomes" id="UP001204061"/>
    </source>
</evidence>
<dbReference type="RefSeq" id="WP_257726034.1">
    <property type="nucleotide sequence ID" value="NZ_CP121848.1"/>
</dbReference>
<dbReference type="AlphaFoldDB" id="A0AAW5MH40"/>